<feature type="non-terminal residue" evidence="2">
    <location>
        <position position="1"/>
    </location>
</feature>
<organism evidence="2">
    <name type="scientific">marine sediment metagenome</name>
    <dbReference type="NCBI Taxonomy" id="412755"/>
    <lineage>
        <taxon>unclassified sequences</taxon>
        <taxon>metagenomes</taxon>
        <taxon>ecological metagenomes</taxon>
    </lineage>
</organism>
<accession>A0A0F9AM17</accession>
<reference evidence="2" key="1">
    <citation type="journal article" date="2015" name="Nature">
        <title>Complex archaea that bridge the gap between prokaryotes and eukaryotes.</title>
        <authorList>
            <person name="Spang A."/>
            <person name="Saw J.H."/>
            <person name="Jorgensen S.L."/>
            <person name="Zaremba-Niedzwiedzka K."/>
            <person name="Martijn J."/>
            <person name="Lind A.E."/>
            <person name="van Eijk R."/>
            <person name="Schleper C."/>
            <person name="Guy L."/>
            <person name="Ettema T.J."/>
        </authorList>
    </citation>
    <scope>NUCLEOTIDE SEQUENCE</scope>
</reference>
<evidence type="ECO:0000313" key="2">
    <source>
        <dbReference type="EMBL" id="KKL10644.1"/>
    </source>
</evidence>
<protein>
    <submittedName>
        <fullName evidence="2">Uncharacterized protein</fullName>
    </submittedName>
</protein>
<proteinExistence type="predicted"/>
<name>A0A0F9AM17_9ZZZZ</name>
<sequence>TGRGVSEETDTESTEAEAPSIDPFTRERIAKLMHLPDEDGAAADAIDTAARALLTYRRSLYEVAEAIAKGLQRYVSYDPALLAMVKETLGANAPNVTIESIRDMGVRNVQLMADALAKDVVNRIADHLADENEIDAEVCLHDRALELSNVPDDAFVVPCHVQELYPLADGDLADTCRPCPTCDESRVFRVWRPKLAQSAKEAPFTDRGPWLECVPCAVWSDLI</sequence>
<gene>
    <name evidence="2" type="ORF">LCGC14_2553740</name>
</gene>
<evidence type="ECO:0000256" key="1">
    <source>
        <dbReference type="SAM" id="MobiDB-lite"/>
    </source>
</evidence>
<feature type="region of interest" description="Disordered" evidence="1">
    <location>
        <begin position="1"/>
        <end position="22"/>
    </location>
</feature>
<dbReference type="AlphaFoldDB" id="A0A0F9AM17"/>
<comment type="caution">
    <text evidence="2">The sequence shown here is derived from an EMBL/GenBank/DDBJ whole genome shotgun (WGS) entry which is preliminary data.</text>
</comment>
<dbReference type="EMBL" id="LAZR01041976">
    <property type="protein sequence ID" value="KKL10644.1"/>
    <property type="molecule type" value="Genomic_DNA"/>
</dbReference>